<reference evidence="5 6" key="1">
    <citation type="submission" date="2019-09" db="EMBL/GenBank/DDBJ databases">
        <title>Segnochrobactrum spirostomi gen. nov., sp. nov., isolated from the ciliate Spirostomum cf. yagiui and description of a novel family, Segnochrobactraceae fam. nov. within the order Rhizobiales of the class Alphaproteobacteria.</title>
        <authorList>
            <person name="Akter S."/>
            <person name="Shazib S.U.A."/>
            <person name="Shin M.K."/>
        </authorList>
    </citation>
    <scope>NUCLEOTIDE SEQUENCE [LARGE SCALE GENOMIC DNA]</scope>
    <source>
        <strain evidence="5 6">Sp-1</strain>
    </source>
</reference>
<accession>A0A6A7XZS1</accession>
<organism evidence="5 6">
    <name type="scientific">Segnochrobactrum spirostomi</name>
    <dbReference type="NCBI Taxonomy" id="2608987"/>
    <lineage>
        <taxon>Bacteria</taxon>
        <taxon>Pseudomonadati</taxon>
        <taxon>Pseudomonadota</taxon>
        <taxon>Alphaproteobacteria</taxon>
        <taxon>Hyphomicrobiales</taxon>
        <taxon>Segnochrobactraceae</taxon>
        <taxon>Segnochrobactrum</taxon>
    </lineage>
</organism>
<evidence type="ECO:0000256" key="2">
    <source>
        <dbReference type="ARBA" id="ARBA00022576"/>
    </source>
</evidence>
<proteinExistence type="predicted"/>
<evidence type="ECO:0000259" key="4">
    <source>
        <dbReference type="Pfam" id="PF00155"/>
    </source>
</evidence>
<dbReference type="SUPFAM" id="SSF53383">
    <property type="entry name" value="PLP-dependent transferases"/>
    <property type="match status" value="1"/>
</dbReference>
<dbReference type="GO" id="GO:0008483">
    <property type="term" value="F:transaminase activity"/>
    <property type="evidence" value="ECO:0007669"/>
    <property type="project" value="UniProtKB-KW"/>
</dbReference>
<comment type="cofactor">
    <cofactor evidence="1">
        <name>pyridoxal 5'-phosphate</name>
        <dbReference type="ChEBI" id="CHEBI:597326"/>
    </cofactor>
</comment>
<comment type="caution">
    <text evidence="5">The sequence shown here is derived from an EMBL/GenBank/DDBJ whole genome shotgun (WGS) entry which is preliminary data.</text>
</comment>
<name>A0A6A7XZS1_9HYPH</name>
<dbReference type="PANTHER" id="PTHR42832">
    <property type="entry name" value="AMINO ACID AMINOTRANSFERASE"/>
    <property type="match status" value="1"/>
</dbReference>
<dbReference type="InterPro" id="IPR015424">
    <property type="entry name" value="PyrdxlP-dep_Trfase"/>
</dbReference>
<dbReference type="CDD" id="cd00609">
    <property type="entry name" value="AAT_like"/>
    <property type="match status" value="1"/>
</dbReference>
<evidence type="ECO:0000256" key="3">
    <source>
        <dbReference type="ARBA" id="ARBA00022679"/>
    </source>
</evidence>
<dbReference type="Gene3D" id="3.90.1150.10">
    <property type="entry name" value="Aspartate Aminotransferase, domain 1"/>
    <property type="match status" value="1"/>
</dbReference>
<evidence type="ECO:0000313" key="6">
    <source>
        <dbReference type="Proteomes" id="UP000332515"/>
    </source>
</evidence>
<feature type="domain" description="Aminotransferase class I/classII large" evidence="4">
    <location>
        <begin position="40"/>
        <end position="398"/>
    </location>
</feature>
<gene>
    <name evidence="5" type="ORF">F0357_05910</name>
</gene>
<sequence>MPGNSMPGNPNAAVPRPPLVSPFQRLTRLIEGVAPGASPIDLGVGEPRHPMPAFVAPVMTEAMAGFGRYPPIRGTDQFRAAVAAWLDRRYGLDGLIDPATMVLPLDGSREGLFFAALGALRHGGKTVERPVVLIPNPFYFAYAAGAEAIGAETVTIGPASDATALPDLAALDPALLERTIALYVASPANPQGSVASKAEWRRLIEIARAHKIWVFADECYSELYREGAPPPAGALEAAKETGSLDRVVVFNSLSKRSNLAGLRCGFAAGDPAFIAPWTSLRNIAAPQVPLPVQAVGAAAFADEAHVAENRRLYDAKFALAERLLGPIFGPVTPAAGFFLWLDVARFGGGEAAALHLWRSAGIRAVPGGYLAAGHGADAVNPGADRLRIALVDDASLTETALGRLAEAFS</sequence>
<dbReference type="EMBL" id="VWNA01000001">
    <property type="protein sequence ID" value="MQT12204.1"/>
    <property type="molecule type" value="Genomic_DNA"/>
</dbReference>
<dbReference type="Gene3D" id="3.40.640.10">
    <property type="entry name" value="Type I PLP-dependent aspartate aminotransferase-like (Major domain)"/>
    <property type="match status" value="1"/>
</dbReference>
<dbReference type="PANTHER" id="PTHR42832:SF3">
    <property type="entry name" value="L-GLUTAMINE--4-(METHYLSULFANYL)-2-OXOBUTANOATE AMINOTRANSFERASE"/>
    <property type="match status" value="1"/>
</dbReference>
<dbReference type="Proteomes" id="UP000332515">
    <property type="component" value="Unassembled WGS sequence"/>
</dbReference>
<keyword evidence="3 5" id="KW-0808">Transferase</keyword>
<evidence type="ECO:0000313" key="5">
    <source>
        <dbReference type="EMBL" id="MQT12204.1"/>
    </source>
</evidence>
<protein>
    <submittedName>
        <fullName evidence="5">Aminotransferase class I/II-fold pyridoxal phosphate-dependent enzyme</fullName>
    </submittedName>
</protein>
<dbReference type="Pfam" id="PF00155">
    <property type="entry name" value="Aminotran_1_2"/>
    <property type="match status" value="1"/>
</dbReference>
<dbReference type="GO" id="GO:0030170">
    <property type="term" value="F:pyridoxal phosphate binding"/>
    <property type="evidence" value="ECO:0007669"/>
    <property type="project" value="InterPro"/>
</dbReference>
<dbReference type="InterPro" id="IPR004839">
    <property type="entry name" value="Aminotransferase_I/II_large"/>
</dbReference>
<evidence type="ECO:0000256" key="1">
    <source>
        <dbReference type="ARBA" id="ARBA00001933"/>
    </source>
</evidence>
<dbReference type="InterPro" id="IPR015422">
    <property type="entry name" value="PyrdxlP-dep_Trfase_small"/>
</dbReference>
<dbReference type="InterPro" id="IPR050881">
    <property type="entry name" value="LL-DAP_aminotransferase"/>
</dbReference>
<keyword evidence="6" id="KW-1185">Reference proteome</keyword>
<dbReference type="AlphaFoldDB" id="A0A6A7XZS1"/>
<dbReference type="InterPro" id="IPR015421">
    <property type="entry name" value="PyrdxlP-dep_Trfase_major"/>
</dbReference>
<keyword evidence="2 5" id="KW-0032">Aminotransferase</keyword>